<gene>
    <name evidence="1" type="ORF">DFH07DRAFT_744134</name>
</gene>
<evidence type="ECO:0000313" key="1">
    <source>
        <dbReference type="EMBL" id="KAJ7753975.1"/>
    </source>
</evidence>
<organism evidence="1 2">
    <name type="scientific">Mycena maculata</name>
    <dbReference type="NCBI Taxonomy" id="230809"/>
    <lineage>
        <taxon>Eukaryota</taxon>
        <taxon>Fungi</taxon>
        <taxon>Dikarya</taxon>
        <taxon>Basidiomycota</taxon>
        <taxon>Agaricomycotina</taxon>
        <taxon>Agaricomycetes</taxon>
        <taxon>Agaricomycetidae</taxon>
        <taxon>Agaricales</taxon>
        <taxon>Marasmiineae</taxon>
        <taxon>Mycenaceae</taxon>
        <taxon>Mycena</taxon>
    </lineage>
</organism>
<dbReference type="EMBL" id="JARJLG010000069">
    <property type="protein sequence ID" value="KAJ7753975.1"/>
    <property type="molecule type" value="Genomic_DNA"/>
</dbReference>
<reference evidence="1" key="1">
    <citation type="submission" date="2023-03" db="EMBL/GenBank/DDBJ databases">
        <title>Massive genome expansion in bonnet fungi (Mycena s.s.) driven by repeated elements and novel gene families across ecological guilds.</title>
        <authorList>
            <consortium name="Lawrence Berkeley National Laboratory"/>
            <person name="Harder C.B."/>
            <person name="Miyauchi S."/>
            <person name="Viragh M."/>
            <person name="Kuo A."/>
            <person name="Thoen E."/>
            <person name="Andreopoulos B."/>
            <person name="Lu D."/>
            <person name="Skrede I."/>
            <person name="Drula E."/>
            <person name="Henrissat B."/>
            <person name="Morin E."/>
            <person name="Kohler A."/>
            <person name="Barry K."/>
            <person name="LaButti K."/>
            <person name="Morin E."/>
            <person name="Salamov A."/>
            <person name="Lipzen A."/>
            <person name="Mereny Z."/>
            <person name="Hegedus B."/>
            <person name="Baldrian P."/>
            <person name="Stursova M."/>
            <person name="Weitz H."/>
            <person name="Taylor A."/>
            <person name="Grigoriev I.V."/>
            <person name="Nagy L.G."/>
            <person name="Martin F."/>
            <person name="Kauserud H."/>
        </authorList>
    </citation>
    <scope>NUCLEOTIDE SEQUENCE</scope>
    <source>
        <strain evidence="1">CBHHK188m</strain>
    </source>
</reference>
<protein>
    <submittedName>
        <fullName evidence="1">Uncharacterized protein</fullName>
    </submittedName>
</protein>
<sequence>MADAPSVLSAEKQFCHAQRRINSKSRLPSSLCTETHWKYNMGQHLQQRHPTWEVTVPEHTQALLSSAMAVFHDKERRLGVPVVPDAE</sequence>
<accession>A0AAD7IZP1</accession>
<evidence type="ECO:0000313" key="2">
    <source>
        <dbReference type="Proteomes" id="UP001215280"/>
    </source>
</evidence>
<dbReference type="Proteomes" id="UP001215280">
    <property type="component" value="Unassembled WGS sequence"/>
</dbReference>
<comment type="caution">
    <text evidence="1">The sequence shown here is derived from an EMBL/GenBank/DDBJ whole genome shotgun (WGS) entry which is preliminary data.</text>
</comment>
<dbReference type="AlphaFoldDB" id="A0AAD7IZP1"/>
<proteinExistence type="predicted"/>
<name>A0AAD7IZP1_9AGAR</name>
<keyword evidence="2" id="KW-1185">Reference proteome</keyword>